<gene>
    <name evidence="2" type="ORF">GJ697_26710</name>
</gene>
<evidence type="ECO:0000313" key="3">
    <source>
        <dbReference type="Proteomes" id="UP000481037"/>
    </source>
</evidence>
<proteinExistence type="predicted"/>
<keyword evidence="1" id="KW-1133">Transmembrane helix</keyword>
<dbReference type="RefSeq" id="WP_154369781.1">
    <property type="nucleotide sequence ID" value="NZ_WKJM01000034.1"/>
</dbReference>
<dbReference type="EMBL" id="WKJM01000034">
    <property type="protein sequence ID" value="MRX11421.1"/>
    <property type="molecule type" value="Genomic_DNA"/>
</dbReference>
<comment type="caution">
    <text evidence="2">The sequence shown here is derived from an EMBL/GenBank/DDBJ whole genome shotgun (WGS) entry which is preliminary data.</text>
</comment>
<evidence type="ECO:0000256" key="1">
    <source>
        <dbReference type="SAM" id="Phobius"/>
    </source>
</evidence>
<organism evidence="2 3">
    <name type="scientific">Duganella alba</name>
    <dbReference type="NCBI Taxonomy" id="2666081"/>
    <lineage>
        <taxon>Bacteria</taxon>
        <taxon>Pseudomonadati</taxon>
        <taxon>Pseudomonadota</taxon>
        <taxon>Betaproteobacteria</taxon>
        <taxon>Burkholderiales</taxon>
        <taxon>Oxalobacteraceae</taxon>
        <taxon>Telluria group</taxon>
        <taxon>Duganella</taxon>
    </lineage>
</organism>
<reference evidence="2 3" key="1">
    <citation type="submission" date="2019-11" db="EMBL/GenBank/DDBJ databases">
        <title>Novel species isolated from a subtropical stream in China.</title>
        <authorList>
            <person name="Lu H."/>
        </authorList>
    </citation>
    <scope>NUCLEOTIDE SEQUENCE [LARGE SCALE GENOMIC DNA]</scope>
    <source>
        <strain evidence="2 3">FT25W</strain>
    </source>
</reference>
<evidence type="ECO:0000313" key="2">
    <source>
        <dbReference type="EMBL" id="MRX11421.1"/>
    </source>
</evidence>
<dbReference type="AlphaFoldDB" id="A0A6L5QRF8"/>
<protein>
    <submittedName>
        <fullName evidence="2">Uncharacterized protein</fullName>
    </submittedName>
</protein>
<name>A0A6L5QRF8_9BURK</name>
<dbReference type="Proteomes" id="UP000481037">
    <property type="component" value="Unassembled WGS sequence"/>
</dbReference>
<keyword evidence="1" id="KW-0812">Transmembrane</keyword>
<feature type="transmembrane region" description="Helical" evidence="1">
    <location>
        <begin position="12"/>
        <end position="33"/>
    </location>
</feature>
<accession>A0A6L5QRF8</accession>
<keyword evidence="1" id="KW-0472">Membrane</keyword>
<sequence length="282" mass="30635">MTPRARRQRGQALTEFIVVALALVPLFLLMPMIGKYQDMAHATEMASRYVAFDAIANNANSASGFKDPAQLAAEVRRRFFSNADASIKTGDEAGDFNANRNLMWTDPQGEPLIRKFGDVTVSFGPGNGPNNADGMRGAADRKPFNALPVYETAEMMGLQSGIYQANVHVTLGNVDQLLGNYASTYKELGQLSLSMTRSTTLLVNPWTAADANAIHQRLSHTLIFPGQVLNDPSKAKPIKDAVALAVDAMEWPDCFPGICSGKGPKLGELSYFDEVVPVDRRP</sequence>
<keyword evidence="3" id="KW-1185">Reference proteome</keyword>